<dbReference type="AlphaFoldDB" id="D2J8D1"/>
<evidence type="ECO:0000256" key="1">
    <source>
        <dbReference type="SAM" id="Phobius"/>
    </source>
</evidence>
<reference evidence="2" key="1">
    <citation type="submission" date="2009-08" db="EMBL/GenBank/DDBJ databases">
        <authorList>
            <person name="Gill J."/>
            <person name="Borman J."/>
            <person name="Shetty J."/>
            <person name="Hostetler J."/>
            <person name="Durkin S."/>
            <person name="Montgomery B."/>
        </authorList>
    </citation>
    <scope>NUCLEOTIDE SEQUENCE</scope>
    <source>
        <strain evidence="2">Y74T</strain>
        <plasmid evidence="2">pWBG758</plasmid>
    </source>
</reference>
<dbReference type="EMBL" id="GQ900400">
    <property type="protein sequence ID" value="ACZ59031.1"/>
    <property type="molecule type" value="Genomic_DNA"/>
</dbReference>
<keyword evidence="2" id="KW-0614">Plasmid</keyword>
<geneLocation type="plasmid" evidence="2">
    <name>pWBG758</name>
</geneLocation>
<keyword evidence="1" id="KW-0472">Membrane</keyword>
<keyword evidence="1" id="KW-0812">Transmembrane</keyword>
<organism evidence="2">
    <name type="scientific">Staphylococcus aureus</name>
    <dbReference type="NCBI Taxonomy" id="1280"/>
    <lineage>
        <taxon>Bacteria</taxon>
        <taxon>Bacillati</taxon>
        <taxon>Bacillota</taxon>
        <taxon>Bacilli</taxon>
        <taxon>Bacillales</taxon>
        <taxon>Staphylococcaceae</taxon>
        <taxon>Staphylococcus</taxon>
    </lineage>
</organism>
<sequence length="53" mass="6363">MKDVIYLTAIFTFICTVSVFLSFVTPINYWSFVFLLTISWYVLETIKKYILNR</sequence>
<evidence type="ECO:0000313" key="2">
    <source>
        <dbReference type="EMBL" id="ACZ59031.1"/>
    </source>
</evidence>
<protein>
    <submittedName>
        <fullName evidence="2">Uncharacterized protein</fullName>
    </submittedName>
</protein>
<keyword evidence="1" id="KW-1133">Transmembrane helix</keyword>
<reference evidence="2" key="2">
    <citation type="submission" date="2009-12" db="EMBL/GenBank/DDBJ databases">
        <authorList>
            <person name="Summers A.O."/>
            <person name="Shearer J."/>
            <person name="Wireman J."/>
        </authorList>
    </citation>
    <scope>NUCLEOTIDE SEQUENCE</scope>
    <source>
        <strain evidence="2">Y74T</strain>
        <plasmid evidence="2">pWBG758</plasmid>
    </source>
</reference>
<feature type="transmembrane region" description="Helical" evidence="1">
    <location>
        <begin position="5"/>
        <end position="23"/>
    </location>
</feature>
<feature type="transmembrane region" description="Helical" evidence="1">
    <location>
        <begin position="29"/>
        <end position="46"/>
    </location>
</feature>
<proteinExistence type="predicted"/>
<name>D2J8D1_STAAU</name>
<accession>D2J8D1</accession>
<gene>
    <name evidence="2" type="ORF">SAP040A_049</name>
</gene>